<sequence>MNVLKNYASHLKRYLFVASLGLTTNDAFCFSEKQTEVIDTGTGLNTQTGSLVSMLMALLFVLFVIFVIAWFAKKFNLTPASSEHFKLVSSMSLGGRERIVIIDVQGEQHAIGVTNQSVNHLFKLDNKIEKPTQALTDNSLVNKINKVFGYTPPAKATNNKSSNVKDAK</sequence>
<keyword evidence="2 7" id="KW-0812">Transmembrane</keyword>
<dbReference type="PANTHER" id="PTHR38766:SF1">
    <property type="entry name" value="FLAGELLAR PROTEIN FLIO"/>
    <property type="match status" value="1"/>
</dbReference>
<dbReference type="GO" id="GO:0044781">
    <property type="term" value="P:bacterial-type flagellum organization"/>
    <property type="evidence" value="ECO:0007669"/>
    <property type="project" value="UniProtKB-UniRule"/>
</dbReference>
<dbReference type="Proteomes" id="UP000239007">
    <property type="component" value="Unassembled WGS sequence"/>
</dbReference>
<dbReference type="GO" id="GO:0009425">
    <property type="term" value="C:bacterial-type flagellum basal body"/>
    <property type="evidence" value="ECO:0007669"/>
    <property type="project" value="UniProtKB-SubCell"/>
</dbReference>
<keyword evidence="8" id="KW-0282">Flagellum</keyword>
<comment type="similarity">
    <text evidence="6 7">Belongs to the FliO/MopB family.</text>
</comment>
<keyword evidence="1 7" id="KW-1003">Cell membrane</keyword>
<dbReference type="OrthoDB" id="9342590at2"/>
<evidence type="ECO:0000256" key="7">
    <source>
        <dbReference type="RuleBase" id="RU362064"/>
    </source>
</evidence>
<evidence type="ECO:0000313" key="8">
    <source>
        <dbReference type="EMBL" id="PQJ53779.1"/>
    </source>
</evidence>
<evidence type="ECO:0000256" key="6">
    <source>
        <dbReference type="ARBA" id="ARBA00037937"/>
    </source>
</evidence>
<proteinExistence type="inferred from homology"/>
<evidence type="ECO:0000256" key="4">
    <source>
        <dbReference type="ARBA" id="ARBA00023136"/>
    </source>
</evidence>
<evidence type="ECO:0000256" key="5">
    <source>
        <dbReference type="ARBA" id="ARBA00023143"/>
    </source>
</evidence>
<keyword evidence="4 7" id="KW-0472">Membrane</keyword>
<dbReference type="AlphaFoldDB" id="A0A2S7UVI6"/>
<organism evidence="8 9">
    <name type="scientific">Psychrosphaera saromensis</name>
    <dbReference type="NCBI Taxonomy" id="716813"/>
    <lineage>
        <taxon>Bacteria</taxon>
        <taxon>Pseudomonadati</taxon>
        <taxon>Pseudomonadota</taxon>
        <taxon>Gammaproteobacteria</taxon>
        <taxon>Alteromonadales</taxon>
        <taxon>Pseudoalteromonadaceae</taxon>
        <taxon>Psychrosphaera</taxon>
    </lineage>
</organism>
<evidence type="ECO:0000256" key="3">
    <source>
        <dbReference type="ARBA" id="ARBA00022989"/>
    </source>
</evidence>
<dbReference type="RefSeq" id="WP_105052276.1">
    <property type="nucleotide sequence ID" value="NZ_BMYG01000002.1"/>
</dbReference>
<keyword evidence="3 7" id="KW-1133">Transmembrane helix</keyword>
<keyword evidence="5 7" id="KW-0975">Bacterial flagellum</keyword>
<keyword evidence="9" id="KW-1185">Reference proteome</keyword>
<keyword evidence="8" id="KW-0969">Cilium</keyword>
<accession>A0A2S7UVI6</accession>
<comment type="caution">
    <text evidence="8">The sequence shown here is derived from an EMBL/GenBank/DDBJ whole genome shotgun (WGS) entry which is preliminary data.</text>
</comment>
<evidence type="ECO:0000256" key="1">
    <source>
        <dbReference type="ARBA" id="ARBA00022475"/>
    </source>
</evidence>
<dbReference type="PANTHER" id="PTHR38766">
    <property type="entry name" value="FLAGELLAR PROTEIN FLIO"/>
    <property type="match status" value="1"/>
</dbReference>
<evidence type="ECO:0000313" key="9">
    <source>
        <dbReference type="Proteomes" id="UP000239007"/>
    </source>
</evidence>
<dbReference type="GO" id="GO:0005886">
    <property type="term" value="C:plasma membrane"/>
    <property type="evidence" value="ECO:0007669"/>
    <property type="project" value="UniProtKB-SubCell"/>
</dbReference>
<keyword evidence="8" id="KW-0966">Cell projection</keyword>
<reference evidence="8 9" key="1">
    <citation type="submission" date="2016-12" db="EMBL/GenBank/DDBJ databases">
        <title>Diversity of luminous bacteria.</title>
        <authorList>
            <person name="Yoshizawa S."/>
            <person name="Kogure K."/>
        </authorList>
    </citation>
    <scope>NUCLEOTIDE SEQUENCE [LARGE SCALE GENOMIC DNA]</scope>
    <source>
        <strain evidence="8 9">SA4-48</strain>
    </source>
</reference>
<dbReference type="NCBIfam" id="TIGR03500">
    <property type="entry name" value="FliO_TIGR"/>
    <property type="match status" value="1"/>
</dbReference>
<protein>
    <recommendedName>
        <fullName evidence="7">Flagellar protein</fullName>
    </recommendedName>
</protein>
<dbReference type="EMBL" id="MSCH01000003">
    <property type="protein sequence ID" value="PQJ53779.1"/>
    <property type="molecule type" value="Genomic_DNA"/>
</dbReference>
<gene>
    <name evidence="8" type="ORF">BTO11_08970</name>
</gene>
<name>A0A2S7UVI6_9GAMM</name>
<comment type="subcellular location">
    <subcellularLocation>
        <location evidence="7">Cell membrane</location>
    </subcellularLocation>
    <subcellularLocation>
        <location evidence="7">Bacterial flagellum basal body</location>
    </subcellularLocation>
</comment>
<dbReference type="Pfam" id="PF04347">
    <property type="entry name" value="FliO"/>
    <property type="match status" value="1"/>
</dbReference>
<evidence type="ECO:0000256" key="2">
    <source>
        <dbReference type="ARBA" id="ARBA00022692"/>
    </source>
</evidence>
<feature type="transmembrane region" description="Helical" evidence="7">
    <location>
        <begin position="51"/>
        <end position="72"/>
    </location>
</feature>
<dbReference type="InterPro" id="IPR052205">
    <property type="entry name" value="FliO/MopB"/>
</dbReference>
<dbReference type="InterPro" id="IPR022781">
    <property type="entry name" value="Flagellar_biosynth_FliO"/>
</dbReference>